<evidence type="ECO:0000313" key="2">
    <source>
        <dbReference type="EMBL" id="EYC20983.1"/>
    </source>
</evidence>
<feature type="region of interest" description="Disordered" evidence="1">
    <location>
        <begin position="42"/>
        <end position="103"/>
    </location>
</feature>
<dbReference type="Proteomes" id="UP000024635">
    <property type="component" value="Unassembled WGS sequence"/>
</dbReference>
<dbReference type="OrthoDB" id="5855261at2759"/>
<gene>
    <name evidence="2" type="primary">Acey_s0020.g168</name>
    <name evidence="2" type="ORF">Y032_0020g168</name>
</gene>
<comment type="caution">
    <text evidence="2">The sequence shown here is derived from an EMBL/GenBank/DDBJ whole genome shotgun (WGS) entry which is preliminary data.</text>
</comment>
<protein>
    <submittedName>
        <fullName evidence="2">Uncharacterized protein</fullName>
    </submittedName>
</protein>
<organism evidence="2 3">
    <name type="scientific">Ancylostoma ceylanicum</name>
    <dbReference type="NCBI Taxonomy" id="53326"/>
    <lineage>
        <taxon>Eukaryota</taxon>
        <taxon>Metazoa</taxon>
        <taxon>Ecdysozoa</taxon>
        <taxon>Nematoda</taxon>
        <taxon>Chromadorea</taxon>
        <taxon>Rhabditida</taxon>
        <taxon>Rhabditina</taxon>
        <taxon>Rhabditomorpha</taxon>
        <taxon>Strongyloidea</taxon>
        <taxon>Ancylostomatidae</taxon>
        <taxon>Ancylostomatinae</taxon>
        <taxon>Ancylostoma</taxon>
    </lineage>
</organism>
<accession>A0A016V2N7</accession>
<evidence type="ECO:0000313" key="3">
    <source>
        <dbReference type="Proteomes" id="UP000024635"/>
    </source>
</evidence>
<sequence>MNISHFYDDEPYEANVLSLHAAGAQMERRESGTLMAQAQRNSGVPFGNAAGHGIGAPPTSAANNVSSSRKMQHPFQNQRQSPSMEGPDLHRFGDSPRSGSFNQSELYDDLIIDEILSLEDEQRRTSGKTQPEHASCQAVDGSQLSPTLVFLWRDIGAIYTRCVRLMRVRLYDEG</sequence>
<keyword evidence="3" id="KW-1185">Reference proteome</keyword>
<reference evidence="3" key="1">
    <citation type="journal article" date="2015" name="Nat. Genet.">
        <title>The genome and transcriptome of the zoonotic hookworm Ancylostoma ceylanicum identify infection-specific gene families.</title>
        <authorList>
            <person name="Schwarz E.M."/>
            <person name="Hu Y."/>
            <person name="Antoshechkin I."/>
            <person name="Miller M.M."/>
            <person name="Sternberg P.W."/>
            <person name="Aroian R.V."/>
        </authorList>
    </citation>
    <scope>NUCLEOTIDE SEQUENCE</scope>
    <source>
        <strain evidence="3">HY135</strain>
    </source>
</reference>
<proteinExistence type="predicted"/>
<evidence type="ECO:0000256" key="1">
    <source>
        <dbReference type="SAM" id="MobiDB-lite"/>
    </source>
</evidence>
<dbReference type="AlphaFoldDB" id="A0A016V2N7"/>
<dbReference type="STRING" id="53326.A0A016V2N7"/>
<name>A0A016V2N7_9BILA</name>
<feature type="compositionally biased region" description="Polar residues" evidence="1">
    <location>
        <begin position="60"/>
        <end position="83"/>
    </location>
</feature>
<dbReference type="EMBL" id="JARK01001356">
    <property type="protein sequence ID" value="EYC20983.1"/>
    <property type="molecule type" value="Genomic_DNA"/>
</dbReference>